<comment type="caution">
    <text evidence="2">The sequence shown here is derived from an EMBL/GenBank/DDBJ whole genome shotgun (WGS) entry which is preliminary data.</text>
</comment>
<dbReference type="AlphaFoldDB" id="A0A2T3KAZ6"/>
<sequence>MKFTRVAVAVTALCFTGYVTATPLTVTAMGGQGLTTAAKSASNIAAAGGMTAAAITKAAMETATAITTSSSDVNKSILQATLKDSMDTARLTSMQTKMEMDYKSELANKKIEDQRSSRKGDTKADIEFVLKFLEKEDVKKMNVSKIIAYAKTSLDGKDIIVQPSIDVDNSCKGSDGKNTCGFKKKLEASNIIEYYATLCSGVKRQKYKDSLLLSSSLKTKAESARSVKKWVSQTNSNTASSTRLKKSLEVSCTPELLKAGICNGGVEGGDKQKFAENLLKNKIIPSGDVSALNFYSPLSVGGYGYVDMSSSKNKALAKKMKDEALEHTTGGTKGVPTIVDTYRNSSQLRAAMDFANNVVNMEAVSNQVPGKRLMPSSVKFQNRFLSRVAGLDLAKSSFDDSIAERRGAKLSNLDPYNLHSGEFVKERSDGASYIDIQRYDVEKAVEAISPNNIGRINQMTPGQLDTELYKAQVRQNSLLFDRLLKEEKGVLLLSTLVSNEVNSPENVRFIKSIGR</sequence>
<evidence type="ECO:0000313" key="3">
    <source>
        <dbReference type="Proteomes" id="UP000241426"/>
    </source>
</evidence>
<feature type="signal peptide" evidence="1">
    <location>
        <begin position="1"/>
        <end position="21"/>
    </location>
</feature>
<organism evidence="2 3">
    <name type="scientific">Photobacterium kishitanii</name>
    <dbReference type="NCBI Taxonomy" id="318456"/>
    <lineage>
        <taxon>Bacteria</taxon>
        <taxon>Pseudomonadati</taxon>
        <taxon>Pseudomonadota</taxon>
        <taxon>Gammaproteobacteria</taxon>
        <taxon>Vibrionales</taxon>
        <taxon>Vibrionaceae</taxon>
        <taxon>Photobacterium</taxon>
    </lineage>
</organism>
<name>A0A2T3KAZ6_9GAMM</name>
<dbReference type="EMBL" id="PYNF01000044">
    <property type="protein sequence ID" value="PSU89773.1"/>
    <property type="molecule type" value="Genomic_DNA"/>
</dbReference>
<reference evidence="2 3" key="1">
    <citation type="submission" date="2018-01" db="EMBL/GenBank/DDBJ databases">
        <title>Whole genome sequencing of Histamine producing bacteria.</title>
        <authorList>
            <person name="Butler K."/>
        </authorList>
    </citation>
    <scope>NUCLEOTIDE SEQUENCE [LARGE SCALE GENOMIC DNA]</scope>
    <source>
        <strain evidence="2 3">FS-7.2</strain>
    </source>
</reference>
<dbReference type="Proteomes" id="UP000241426">
    <property type="component" value="Unassembled WGS sequence"/>
</dbReference>
<gene>
    <name evidence="2" type="ORF">C9J27_24130</name>
</gene>
<accession>A0A2T3KAZ6</accession>
<keyword evidence="1" id="KW-0732">Signal</keyword>
<protein>
    <submittedName>
        <fullName evidence="2">Uncharacterized protein</fullName>
    </submittedName>
</protein>
<feature type="chain" id="PRO_5015786979" evidence="1">
    <location>
        <begin position="22"/>
        <end position="515"/>
    </location>
</feature>
<evidence type="ECO:0000256" key="1">
    <source>
        <dbReference type="SAM" id="SignalP"/>
    </source>
</evidence>
<proteinExistence type="predicted"/>
<evidence type="ECO:0000313" key="2">
    <source>
        <dbReference type="EMBL" id="PSU89773.1"/>
    </source>
</evidence>